<proteinExistence type="predicted"/>
<name>A0ABV9JSN8_9BACI</name>
<comment type="caution">
    <text evidence="1">The sequence shown here is derived from an EMBL/GenBank/DDBJ whole genome shotgun (WGS) entry which is preliminary data.</text>
</comment>
<keyword evidence="2" id="KW-1185">Reference proteome</keyword>
<accession>A0ABV9JSN8</accession>
<evidence type="ECO:0008006" key="3">
    <source>
        <dbReference type="Google" id="ProtNLM"/>
    </source>
</evidence>
<dbReference type="EMBL" id="JBHSFT010000001">
    <property type="protein sequence ID" value="MFC4660792.1"/>
    <property type="molecule type" value="Genomic_DNA"/>
</dbReference>
<gene>
    <name evidence="1" type="ORF">ACFO3P_00905</name>
</gene>
<reference evidence="2" key="1">
    <citation type="journal article" date="2019" name="Int. J. Syst. Evol. Microbiol.">
        <title>The Global Catalogue of Microorganisms (GCM) 10K type strain sequencing project: providing services to taxonomists for standard genome sequencing and annotation.</title>
        <authorList>
            <consortium name="The Broad Institute Genomics Platform"/>
            <consortium name="The Broad Institute Genome Sequencing Center for Infectious Disease"/>
            <person name="Wu L."/>
            <person name="Ma J."/>
        </authorList>
    </citation>
    <scope>NUCLEOTIDE SEQUENCE [LARGE SCALE GENOMIC DNA]</scope>
    <source>
        <strain evidence="2">CCUG 37257</strain>
    </source>
</reference>
<protein>
    <recommendedName>
        <fullName evidence="3">Restriction endonuclease</fullName>
    </recommendedName>
</protein>
<evidence type="ECO:0000313" key="2">
    <source>
        <dbReference type="Proteomes" id="UP001595988"/>
    </source>
</evidence>
<dbReference type="RefSeq" id="WP_379542096.1">
    <property type="nucleotide sequence ID" value="NZ_JBHSFT010000001.1"/>
</dbReference>
<organism evidence="1 2">
    <name type="scientific">Oceanobacillus aidingensis</name>
    <dbReference type="NCBI Taxonomy" id="645964"/>
    <lineage>
        <taxon>Bacteria</taxon>
        <taxon>Bacillati</taxon>
        <taxon>Bacillota</taxon>
        <taxon>Bacilli</taxon>
        <taxon>Bacillales</taxon>
        <taxon>Bacillaceae</taxon>
        <taxon>Oceanobacillus</taxon>
    </lineage>
</organism>
<evidence type="ECO:0000313" key="1">
    <source>
        <dbReference type="EMBL" id="MFC4660792.1"/>
    </source>
</evidence>
<sequence length="678" mass="77838">MYLIKKSDYPYIRDWDTKVFSIPKIPRSSNGYPQSLKLILTALKENKPYSKPIELEGSKRKDTLERLYVFLRPTGIVEKRQNSKWEMSEEISKWLDSGDDLYLAAILNANIRFFSEILHILSKKPAQIQEIRGIAKNDYKLPWKEKSEILNRLGWLRDLKLVAYEDFSYTYSVTKLGEEFLSLVGYFDHEKIEVELDSTNNETEVPISQWALDLCVLTGEDKLLRKNGFGYLPGSVQVMHETVYDYLLLMANPTDITTINNYSYETYGIKNSSVNSLITTLSNLKFIERKTKTQYQTTSLGKMFPTSSFELDFACCVNYNCNFMFEILAELFQRNLSLKELSARGKISYDFSYKDQAELRKRIHILKNANLVQEIGADMYGLTNRGFNFYNLVKEHISVNSIEKSQDTNFQFEHENLSYLENCLKELRVASKDSSNPERFEKSLVAAFKLLGFKVEHLGGAGKTDILLNAPTAPKFAYSVTVDAKSTYHNVISENSIVFDNIIEHKKKHEANYAVIVGVSFQGKRLIDRAIDRDVVLIDVDSLSNLIKLHVEVPLKSDSYKKIFEQSGLVDLSVLEEDRKKITREGLLLQAIIECLSEQSSDPFTKGIVQAREIYLLLKNNQQFDYAPDLNEIEFMLQFLSSPLISVVGTAKEGYYALGSIDDAAQKFDFYLKACNRF</sequence>
<dbReference type="Proteomes" id="UP001595988">
    <property type="component" value="Unassembled WGS sequence"/>
</dbReference>